<comment type="caution">
    <text evidence="1">The sequence shown here is derived from an EMBL/GenBank/DDBJ whole genome shotgun (WGS) entry which is preliminary data.</text>
</comment>
<keyword evidence="2" id="KW-1185">Reference proteome</keyword>
<accession>A0ACB9BUR9</accession>
<reference evidence="2" key="1">
    <citation type="journal article" date="2022" name="Mol. Ecol. Resour.">
        <title>The genomes of chicory, endive, great burdock and yacon provide insights into Asteraceae palaeo-polyploidization history and plant inulin production.</title>
        <authorList>
            <person name="Fan W."/>
            <person name="Wang S."/>
            <person name="Wang H."/>
            <person name="Wang A."/>
            <person name="Jiang F."/>
            <person name="Liu H."/>
            <person name="Zhao H."/>
            <person name="Xu D."/>
            <person name="Zhang Y."/>
        </authorList>
    </citation>
    <scope>NUCLEOTIDE SEQUENCE [LARGE SCALE GENOMIC DNA]</scope>
    <source>
        <strain evidence="2">cv. Yunnan</strain>
    </source>
</reference>
<gene>
    <name evidence="1" type="ORF">L1987_65521</name>
</gene>
<dbReference type="Proteomes" id="UP001056120">
    <property type="component" value="Linkage Group LG22"/>
</dbReference>
<evidence type="ECO:0000313" key="2">
    <source>
        <dbReference type="Proteomes" id="UP001056120"/>
    </source>
</evidence>
<organism evidence="1 2">
    <name type="scientific">Smallanthus sonchifolius</name>
    <dbReference type="NCBI Taxonomy" id="185202"/>
    <lineage>
        <taxon>Eukaryota</taxon>
        <taxon>Viridiplantae</taxon>
        <taxon>Streptophyta</taxon>
        <taxon>Embryophyta</taxon>
        <taxon>Tracheophyta</taxon>
        <taxon>Spermatophyta</taxon>
        <taxon>Magnoliopsida</taxon>
        <taxon>eudicotyledons</taxon>
        <taxon>Gunneridae</taxon>
        <taxon>Pentapetalae</taxon>
        <taxon>asterids</taxon>
        <taxon>campanulids</taxon>
        <taxon>Asterales</taxon>
        <taxon>Asteraceae</taxon>
        <taxon>Asteroideae</taxon>
        <taxon>Heliantheae alliance</taxon>
        <taxon>Millerieae</taxon>
        <taxon>Smallanthus</taxon>
    </lineage>
</organism>
<sequence>MVEQMLSSNLSKYGLGKCASIITTTTATTTTNATSEVRDAQNDHKSHPVSSFVKEAQAKSLSGTSSGNVNCNLVYARRKYDADLSNSDKNQTTFQQAAGDKKESFAQNSLAAATTTGTRNCENEQAIEHWNVRFAQLHSYLYQYDNSNQLEFYLRSFSRDECNRHAIELERRAIQLTVQEGIEIKRVNDLNVLGKSAVLQSAADSWCKPECIV</sequence>
<name>A0ACB9BUR9_9ASTR</name>
<evidence type="ECO:0000313" key="1">
    <source>
        <dbReference type="EMBL" id="KAI3725729.1"/>
    </source>
</evidence>
<protein>
    <submittedName>
        <fullName evidence="1">Uncharacterized protein</fullName>
    </submittedName>
</protein>
<reference evidence="1 2" key="2">
    <citation type="journal article" date="2022" name="Mol. Ecol. Resour.">
        <title>The genomes of chicory, endive, great burdock and yacon provide insights into Asteraceae paleo-polyploidization history and plant inulin production.</title>
        <authorList>
            <person name="Fan W."/>
            <person name="Wang S."/>
            <person name="Wang H."/>
            <person name="Wang A."/>
            <person name="Jiang F."/>
            <person name="Liu H."/>
            <person name="Zhao H."/>
            <person name="Xu D."/>
            <person name="Zhang Y."/>
        </authorList>
    </citation>
    <scope>NUCLEOTIDE SEQUENCE [LARGE SCALE GENOMIC DNA]</scope>
    <source>
        <strain evidence="2">cv. Yunnan</strain>
        <tissue evidence="1">Leaves</tissue>
    </source>
</reference>
<dbReference type="EMBL" id="CM042039">
    <property type="protein sequence ID" value="KAI3725729.1"/>
    <property type="molecule type" value="Genomic_DNA"/>
</dbReference>
<proteinExistence type="predicted"/>